<dbReference type="Pfam" id="PF04773">
    <property type="entry name" value="FecR"/>
    <property type="match status" value="1"/>
</dbReference>
<dbReference type="GO" id="GO:0016989">
    <property type="term" value="F:sigma factor antagonist activity"/>
    <property type="evidence" value="ECO:0007669"/>
    <property type="project" value="TreeGrafter"/>
</dbReference>
<sequence>MSLEQNDIDQLVTMYREDFTPDVDRGLRQLHGRLKPSAGRIRRLPRRRLLAVAAVALLVIAAAVVLLTRDQQTYLINDSDALAEYQLPDGTSLTLQGGSQVRYDPNTYNLDARRLSLDGQAYFEVVPDQGRPFIVSNGTAALHVTGTAFNLRSRNEEMEVEVSEGSVILQKGTEKLSVAAMECAMAKPGAPMIHQPAPNLNHHAWRTGVLKFNHTPLEEVLSYLSDNWGIKCEWKDGKVCSYTVSGSYRGGDAGSVLMDIAELGGVKVRSTGTDGKHFLLEGSCSQ</sequence>
<keyword evidence="1" id="KW-0812">Transmembrane</keyword>
<dbReference type="Gene3D" id="2.60.120.1440">
    <property type="match status" value="1"/>
</dbReference>
<evidence type="ECO:0000313" key="4">
    <source>
        <dbReference type="Proteomes" id="UP000308528"/>
    </source>
</evidence>
<dbReference type="RefSeq" id="WP_136456397.1">
    <property type="nucleotide sequence ID" value="NZ_SRSF01000001.1"/>
</dbReference>
<accession>A0A4S4NNI9</accession>
<evidence type="ECO:0000313" key="3">
    <source>
        <dbReference type="EMBL" id="THH41554.1"/>
    </source>
</evidence>
<keyword evidence="1" id="KW-1133">Transmembrane helix</keyword>
<dbReference type="InterPro" id="IPR012373">
    <property type="entry name" value="Ferrdict_sens_TM"/>
</dbReference>
<protein>
    <submittedName>
        <fullName evidence="3">DUF4974 domain-containing protein</fullName>
    </submittedName>
</protein>
<comment type="caution">
    <text evidence="3">The sequence shown here is derived from an EMBL/GenBank/DDBJ whole genome shotgun (WGS) entry which is preliminary data.</text>
</comment>
<name>A0A4S4NNI9_9BACT</name>
<evidence type="ECO:0000256" key="1">
    <source>
        <dbReference type="SAM" id="Phobius"/>
    </source>
</evidence>
<dbReference type="AlphaFoldDB" id="A0A4S4NNI9"/>
<keyword evidence="1" id="KW-0472">Membrane</keyword>
<reference evidence="3 4" key="1">
    <citation type="submission" date="2019-04" db="EMBL/GenBank/DDBJ databases">
        <title>Lewinella litorea sp. nov., isolated from a marine sand.</title>
        <authorList>
            <person name="Yoon J.-H."/>
        </authorList>
    </citation>
    <scope>NUCLEOTIDE SEQUENCE [LARGE SCALE GENOMIC DNA]</scope>
    <source>
        <strain evidence="3 4">HSMS-39</strain>
    </source>
</reference>
<dbReference type="EMBL" id="SRSF01000001">
    <property type="protein sequence ID" value="THH41554.1"/>
    <property type="molecule type" value="Genomic_DNA"/>
</dbReference>
<feature type="domain" description="FecR protein" evidence="2">
    <location>
        <begin position="80"/>
        <end position="167"/>
    </location>
</feature>
<dbReference type="InterPro" id="IPR006860">
    <property type="entry name" value="FecR"/>
</dbReference>
<proteinExistence type="predicted"/>
<dbReference type="PIRSF" id="PIRSF018266">
    <property type="entry name" value="FecR"/>
    <property type="match status" value="1"/>
</dbReference>
<dbReference type="PANTHER" id="PTHR30273">
    <property type="entry name" value="PERIPLASMIC SIGNAL SENSOR AND SIGMA FACTOR ACTIVATOR FECR-RELATED"/>
    <property type="match status" value="1"/>
</dbReference>
<organism evidence="3 4">
    <name type="scientific">Neolewinella litorea</name>
    <dbReference type="NCBI Taxonomy" id="2562452"/>
    <lineage>
        <taxon>Bacteria</taxon>
        <taxon>Pseudomonadati</taxon>
        <taxon>Bacteroidota</taxon>
        <taxon>Saprospiria</taxon>
        <taxon>Saprospirales</taxon>
        <taxon>Lewinellaceae</taxon>
        <taxon>Neolewinella</taxon>
    </lineage>
</organism>
<dbReference type="Gene3D" id="3.55.50.30">
    <property type="match status" value="1"/>
</dbReference>
<gene>
    <name evidence="3" type="ORF">E4021_02875</name>
</gene>
<evidence type="ECO:0000259" key="2">
    <source>
        <dbReference type="Pfam" id="PF04773"/>
    </source>
</evidence>
<dbReference type="PANTHER" id="PTHR30273:SF2">
    <property type="entry name" value="PROTEIN FECR"/>
    <property type="match status" value="1"/>
</dbReference>
<dbReference type="Proteomes" id="UP000308528">
    <property type="component" value="Unassembled WGS sequence"/>
</dbReference>
<keyword evidence="4" id="KW-1185">Reference proteome</keyword>
<feature type="transmembrane region" description="Helical" evidence="1">
    <location>
        <begin position="49"/>
        <end position="67"/>
    </location>
</feature>
<dbReference type="OrthoDB" id="1083045at2"/>